<name>A0A101SEH3_9ACTN</name>
<dbReference type="STRING" id="58343.AQJ46_10205"/>
<dbReference type="Proteomes" id="UP000053669">
    <property type="component" value="Unassembled WGS sequence"/>
</dbReference>
<dbReference type="RefSeq" id="WP_059205265.1">
    <property type="nucleotide sequence ID" value="NZ_KQ948658.1"/>
</dbReference>
<accession>A0A101SEH3</accession>
<keyword evidence="1" id="KW-0732">Signal</keyword>
<proteinExistence type="predicted"/>
<dbReference type="EMBL" id="LMWU01000009">
    <property type="protein sequence ID" value="KUN72774.1"/>
    <property type="molecule type" value="Genomic_DNA"/>
</dbReference>
<dbReference type="AlphaFoldDB" id="A0A101SEH3"/>
<evidence type="ECO:0000313" key="2">
    <source>
        <dbReference type="EMBL" id="KUN72774.1"/>
    </source>
</evidence>
<comment type="caution">
    <text evidence="2">The sequence shown here is derived from an EMBL/GenBank/DDBJ whole genome shotgun (WGS) entry which is preliminary data.</text>
</comment>
<evidence type="ECO:0000256" key="1">
    <source>
        <dbReference type="SAM" id="SignalP"/>
    </source>
</evidence>
<reference evidence="2 3" key="1">
    <citation type="submission" date="2015-10" db="EMBL/GenBank/DDBJ databases">
        <title>Draft genome sequence of Streptomyces canus DSM 40017, type strain for the species Streptomyces canus.</title>
        <authorList>
            <person name="Ruckert C."/>
            <person name="Winkler A."/>
            <person name="Kalinowski J."/>
            <person name="Kampfer P."/>
            <person name="Glaeser S."/>
        </authorList>
    </citation>
    <scope>NUCLEOTIDE SEQUENCE [LARGE SCALE GENOMIC DNA]</scope>
    <source>
        <strain evidence="2 3">DSM 40017</strain>
    </source>
</reference>
<evidence type="ECO:0008006" key="4">
    <source>
        <dbReference type="Google" id="ProtNLM"/>
    </source>
</evidence>
<organism evidence="2 3">
    <name type="scientific">Streptomyces canus</name>
    <dbReference type="NCBI Taxonomy" id="58343"/>
    <lineage>
        <taxon>Bacteria</taxon>
        <taxon>Bacillati</taxon>
        <taxon>Actinomycetota</taxon>
        <taxon>Actinomycetes</taxon>
        <taxon>Kitasatosporales</taxon>
        <taxon>Streptomycetaceae</taxon>
        <taxon>Streptomyces</taxon>
        <taxon>Streptomyces aurantiacus group</taxon>
    </lineage>
</organism>
<feature type="signal peptide" evidence="1">
    <location>
        <begin position="1"/>
        <end position="29"/>
    </location>
</feature>
<protein>
    <recommendedName>
        <fullName evidence="4">Secreted protein</fullName>
    </recommendedName>
</protein>
<sequence length="171" mass="16896">MRSTTRGTLAAVITGIAAAVGAAASPAAAVGTVPVPVPLDGAERALHMELPEVGGKIPVPTPGAPEAPKFVEGRLMPERAIPRVPVNGGLPGADLTAPVPHLLDDDFDHLGLDAPAADVRTLTPGLALDAPLTAPKPGSGELPAPKLPEAGVLLPMVQAAPGADLTTGPGL</sequence>
<evidence type="ECO:0000313" key="3">
    <source>
        <dbReference type="Proteomes" id="UP000053669"/>
    </source>
</evidence>
<gene>
    <name evidence="2" type="ORF">AQJ46_10205</name>
</gene>
<feature type="chain" id="PRO_5007106086" description="Secreted protein" evidence="1">
    <location>
        <begin position="30"/>
        <end position="171"/>
    </location>
</feature>